<comment type="caution">
    <text evidence="3">The sequence shown here is derived from an EMBL/GenBank/DDBJ whole genome shotgun (WGS) entry which is preliminary data.</text>
</comment>
<keyword evidence="1" id="KW-0812">Transmembrane</keyword>
<dbReference type="GO" id="GO:0009307">
    <property type="term" value="P:DNA restriction-modification system"/>
    <property type="evidence" value="ECO:0007669"/>
    <property type="project" value="InterPro"/>
</dbReference>
<evidence type="ECO:0000256" key="1">
    <source>
        <dbReference type="SAM" id="Phobius"/>
    </source>
</evidence>
<dbReference type="InterPro" id="IPR011856">
    <property type="entry name" value="tRNA_endonuc-like_dom_sf"/>
</dbReference>
<feature type="domain" description="Restriction endonuclease type IV Mrr" evidence="2">
    <location>
        <begin position="98"/>
        <end position="204"/>
    </location>
</feature>
<keyword evidence="1" id="KW-0472">Membrane</keyword>
<dbReference type="EMBL" id="BJYA01000012">
    <property type="protein sequence ID" value="GEN45975.1"/>
    <property type="molecule type" value="Genomic_DNA"/>
</dbReference>
<keyword evidence="4" id="KW-1185">Reference proteome</keyword>
<dbReference type="InterPro" id="IPR007560">
    <property type="entry name" value="Restrct_endonuc_IV_Mrr"/>
</dbReference>
<keyword evidence="1" id="KW-1133">Transmembrane helix</keyword>
<dbReference type="PANTHER" id="PTHR30015:SF7">
    <property type="entry name" value="TYPE IV METHYL-DIRECTED RESTRICTION ENZYME ECOKMRR"/>
    <property type="match status" value="1"/>
</dbReference>
<sequence>MGYFISFGHNNVEVKGVNKRRKKADPLLIAILIGVFIVALTFDLLKWTFNIPGIAWVATAGVLVLIYFARSYLNERKRARMIEYRRQYLQKHGELKQLKQMSPNEFEQYISDLFVQMGYNAFVTEPNGKPCEDLIVSFDDFFATVVCRNGENITVTPEEVRKCESSLEQSNASIAFFITTGDFEEQIHSQSVKLINGKDLMKLINEVTAETKGGQMYQPFKLLQIQ</sequence>
<dbReference type="Gene3D" id="3.40.1350.10">
    <property type="match status" value="1"/>
</dbReference>
<feature type="transmembrane region" description="Helical" evidence="1">
    <location>
        <begin position="27"/>
        <end position="47"/>
    </location>
</feature>
<dbReference type="Pfam" id="PF04471">
    <property type="entry name" value="Mrr_cat"/>
    <property type="match status" value="1"/>
</dbReference>
<dbReference type="SUPFAM" id="SSF52980">
    <property type="entry name" value="Restriction endonuclease-like"/>
    <property type="match status" value="1"/>
</dbReference>
<dbReference type="PANTHER" id="PTHR30015">
    <property type="entry name" value="MRR RESTRICTION SYSTEM PROTEIN"/>
    <property type="match status" value="1"/>
</dbReference>
<organism evidence="3 4">
    <name type="scientific">Alkalibacillus haloalkaliphilus</name>
    <dbReference type="NCBI Taxonomy" id="94136"/>
    <lineage>
        <taxon>Bacteria</taxon>
        <taxon>Bacillati</taxon>
        <taxon>Bacillota</taxon>
        <taxon>Bacilli</taxon>
        <taxon>Bacillales</taxon>
        <taxon>Bacillaceae</taxon>
        <taxon>Alkalibacillus</taxon>
    </lineage>
</organism>
<dbReference type="RefSeq" id="WP_218025411.1">
    <property type="nucleotide sequence ID" value="NZ_BJYA01000012.1"/>
</dbReference>
<feature type="transmembrane region" description="Helical" evidence="1">
    <location>
        <begin position="53"/>
        <end position="73"/>
    </location>
</feature>
<dbReference type="GO" id="GO:0015666">
    <property type="term" value="F:restriction endodeoxyribonuclease activity"/>
    <property type="evidence" value="ECO:0007669"/>
    <property type="project" value="TreeGrafter"/>
</dbReference>
<evidence type="ECO:0000313" key="3">
    <source>
        <dbReference type="EMBL" id="GEN45975.1"/>
    </source>
</evidence>
<protein>
    <recommendedName>
        <fullName evidence="2">Restriction endonuclease type IV Mrr domain-containing protein</fullName>
    </recommendedName>
</protein>
<dbReference type="Proteomes" id="UP000321440">
    <property type="component" value="Unassembled WGS sequence"/>
</dbReference>
<name>A0A511W4G6_9BACI</name>
<evidence type="ECO:0000259" key="2">
    <source>
        <dbReference type="Pfam" id="PF04471"/>
    </source>
</evidence>
<proteinExistence type="predicted"/>
<dbReference type="InterPro" id="IPR011335">
    <property type="entry name" value="Restrct_endonuc-II-like"/>
</dbReference>
<dbReference type="AlphaFoldDB" id="A0A511W4G6"/>
<dbReference type="GO" id="GO:0003677">
    <property type="term" value="F:DNA binding"/>
    <property type="evidence" value="ECO:0007669"/>
    <property type="project" value="InterPro"/>
</dbReference>
<reference evidence="3 4" key="1">
    <citation type="submission" date="2019-07" db="EMBL/GenBank/DDBJ databases">
        <title>Whole genome shotgun sequence of Alkalibacillus haloalkaliphilus NBRC 103110.</title>
        <authorList>
            <person name="Hosoyama A."/>
            <person name="Uohara A."/>
            <person name="Ohji S."/>
            <person name="Ichikawa N."/>
        </authorList>
    </citation>
    <scope>NUCLEOTIDE SEQUENCE [LARGE SCALE GENOMIC DNA]</scope>
    <source>
        <strain evidence="3 4">NBRC 103110</strain>
    </source>
</reference>
<gene>
    <name evidence="3" type="ORF">AHA02nite_17510</name>
</gene>
<evidence type="ECO:0000313" key="4">
    <source>
        <dbReference type="Proteomes" id="UP000321440"/>
    </source>
</evidence>
<dbReference type="InterPro" id="IPR052906">
    <property type="entry name" value="Type_IV_Methyl-Rstrct_Enzyme"/>
</dbReference>
<accession>A0A511W4G6</accession>